<evidence type="ECO:0000256" key="5">
    <source>
        <dbReference type="ARBA" id="ARBA00022833"/>
    </source>
</evidence>
<gene>
    <name evidence="10" type="ORF">RRG08_065596</name>
</gene>
<organism evidence="10 11">
    <name type="scientific">Elysia crispata</name>
    <name type="common">lettuce slug</name>
    <dbReference type="NCBI Taxonomy" id="231223"/>
    <lineage>
        <taxon>Eukaryota</taxon>
        <taxon>Metazoa</taxon>
        <taxon>Spiralia</taxon>
        <taxon>Lophotrochozoa</taxon>
        <taxon>Mollusca</taxon>
        <taxon>Gastropoda</taxon>
        <taxon>Heterobranchia</taxon>
        <taxon>Euthyneura</taxon>
        <taxon>Panpulmonata</taxon>
        <taxon>Sacoglossa</taxon>
        <taxon>Placobranchoidea</taxon>
        <taxon>Plakobranchidae</taxon>
        <taxon>Elysia</taxon>
    </lineage>
</organism>
<feature type="region of interest" description="Disordered" evidence="8">
    <location>
        <begin position="621"/>
        <end position="640"/>
    </location>
</feature>
<dbReference type="PROSITE" id="PS00028">
    <property type="entry name" value="ZINC_FINGER_C2H2_1"/>
    <property type="match status" value="10"/>
</dbReference>
<evidence type="ECO:0000313" key="10">
    <source>
        <dbReference type="EMBL" id="KAK3751690.1"/>
    </source>
</evidence>
<feature type="domain" description="C2H2-type" evidence="9">
    <location>
        <begin position="607"/>
        <end position="634"/>
    </location>
</feature>
<evidence type="ECO:0000256" key="6">
    <source>
        <dbReference type="ARBA" id="ARBA00023242"/>
    </source>
</evidence>
<dbReference type="GO" id="GO:0005634">
    <property type="term" value="C:nucleus"/>
    <property type="evidence" value="ECO:0007669"/>
    <property type="project" value="UniProtKB-SubCell"/>
</dbReference>
<dbReference type="AlphaFoldDB" id="A0AAE0YMS7"/>
<dbReference type="FunFam" id="3.30.160.60:FF:000538">
    <property type="entry name" value="zinc finger protein 853"/>
    <property type="match status" value="1"/>
</dbReference>
<feature type="domain" description="C2H2-type" evidence="9">
    <location>
        <begin position="523"/>
        <end position="550"/>
    </location>
</feature>
<feature type="domain" description="C2H2-type" evidence="9">
    <location>
        <begin position="464"/>
        <end position="491"/>
    </location>
</feature>
<dbReference type="InterPro" id="IPR036236">
    <property type="entry name" value="Znf_C2H2_sf"/>
</dbReference>
<feature type="domain" description="C2H2-type" evidence="9">
    <location>
        <begin position="198"/>
        <end position="222"/>
    </location>
</feature>
<evidence type="ECO:0000313" key="11">
    <source>
        <dbReference type="Proteomes" id="UP001283361"/>
    </source>
</evidence>
<evidence type="ECO:0000259" key="9">
    <source>
        <dbReference type="PROSITE" id="PS50157"/>
    </source>
</evidence>
<feature type="domain" description="C2H2-type" evidence="9">
    <location>
        <begin position="551"/>
        <end position="578"/>
    </location>
</feature>
<keyword evidence="11" id="KW-1185">Reference proteome</keyword>
<keyword evidence="4 7" id="KW-0863">Zinc-finger</keyword>
<keyword evidence="2" id="KW-0479">Metal-binding</keyword>
<dbReference type="SUPFAM" id="SSF57667">
    <property type="entry name" value="beta-beta-alpha zinc fingers"/>
    <property type="match status" value="7"/>
</dbReference>
<dbReference type="Pfam" id="PF13912">
    <property type="entry name" value="zf-C2H2_6"/>
    <property type="match status" value="2"/>
</dbReference>
<feature type="domain" description="C2H2-type" evidence="9">
    <location>
        <begin position="226"/>
        <end position="253"/>
    </location>
</feature>
<evidence type="ECO:0000256" key="8">
    <source>
        <dbReference type="SAM" id="MobiDB-lite"/>
    </source>
</evidence>
<dbReference type="FunFam" id="3.30.160.60:FF:000264">
    <property type="entry name" value="Zinc finger protein 236"/>
    <property type="match status" value="1"/>
</dbReference>
<sequence>MHSLAQQTGLERISSNLFSLQVGAKAFHRVLMEFLPYVETFESEAYRAKPLLRGLDDSQEWAVKQLLAQLEELHAQISQMKLKMTGMTGEVKKILTDNNAENKSSIPVTPMFKAENTDDYEDNGQNSDDAISGHKDTGQSQSRFAAVNRQTEQYTDIPPTSMQTQKTKSCSKKCYICGEKINSRFYHMQKYHPGEQSFPCKLCHMAFDDYKMFQSHIKTHEGSCLLKCDLCNRTLKSRQGMLEHMISHNGEKPFTCDVCGKSFRCKTSLATCTHGRISRGVCDRMKYRSGFQCKTCGKHFDTLDSSKKSGGEWLNSDVSSKTSSTAEDYNSPCAHSDIQKRFFCNFCPKSYAEGRKLQQHMNIHIGVQLYKCDLCGEKFFTAIAKKRHVYEKHSGEFPGFKCKICGQMCRSILGRETHYLNHTSEERNMYNIVIKMSECDICGKTVRRNELTNHKLVHSSEDSFICEVCGKGFKLKASLKKHVLVHMNPEDRPLTRPRFSQPSQRLQRCQPRQKRIVKGEKLHRCDTCLKYFSSRQSLQNHEVVHTKVKAFKCEICELSFTLPGNLKRHSNIHTGQKPFQCDFCGKGFVQKTSLDIHRRIHTGERPYQCNLCGKRFSDPSTLHKHRNKHEKDSSYHLQSL</sequence>
<feature type="domain" description="C2H2-type" evidence="9">
    <location>
        <begin position="579"/>
        <end position="606"/>
    </location>
</feature>
<accession>A0AAE0YMS7</accession>
<keyword evidence="6" id="KW-0539">Nucleus</keyword>
<name>A0AAE0YMS7_9GAST</name>
<dbReference type="SMART" id="SM00355">
    <property type="entry name" value="ZnF_C2H2"/>
    <property type="match status" value="12"/>
</dbReference>
<dbReference type="PROSITE" id="PS50157">
    <property type="entry name" value="ZINC_FINGER_C2H2_2"/>
    <property type="match status" value="9"/>
</dbReference>
<feature type="domain" description="C2H2-type" evidence="9">
    <location>
        <begin position="342"/>
        <end position="369"/>
    </location>
</feature>
<evidence type="ECO:0000256" key="7">
    <source>
        <dbReference type="PROSITE-ProRule" id="PRU00042"/>
    </source>
</evidence>
<dbReference type="InterPro" id="IPR013087">
    <property type="entry name" value="Znf_C2H2_type"/>
</dbReference>
<dbReference type="Gene3D" id="3.30.160.60">
    <property type="entry name" value="Classic Zinc Finger"/>
    <property type="match status" value="9"/>
</dbReference>
<dbReference type="FunFam" id="3.30.160.60:FF:000446">
    <property type="entry name" value="Zinc finger protein"/>
    <property type="match status" value="1"/>
</dbReference>
<dbReference type="Pfam" id="PF00096">
    <property type="entry name" value="zf-C2H2"/>
    <property type="match status" value="4"/>
</dbReference>
<feature type="domain" description="C2H2-type" evidence="9">
    <location>
        <begin position="370"/>
        <end position="398"/>
    </location>
</feature>
<proteinExistence type="predicted"/>
<comment type="subcellular location">
    <subcellularLocation>
        <location evidence="1">Nucleus</location>
    </subcellularLocation>
</comment>
<keyword evidence="3" id="KW-0677">Repeat</keyword>
<dbReference type="FunFam" id="3.30.160.60:FF:001963">
    <property type="entry name" value="Replication initiator 1"/>
    <property type="match status" value="1"/>
</dbReference>
<dbReference type="PANTHER" id="PTHR24376:SF235">
    <property type="entry name" value="C2H2-TYPE DOMAIN-CONTAINING PROTEIN"/>
    <property type="match status" value="1"/>
</dbReference>
<evidence type="ECO:0000256" key="1">
    <source>
        <dbReference type="ARBA" id="ARBA00004123"/>
    </source>
</evidence>
<evidence type="ECO:0000256" key="4">
    <source>
        <dbReference type="ARBA" id="ARBA00022771"/>
    </source>
</evidence>
<dbReference type="GO" id="GO:0008270">
    <property type="term" value="F:zinc ion binding"/>
    <property type="evidence" value="ECO:0007669"/>
    <property type="project" value="UniProtKB-KW"/>
</dbReference>
<dbReference type="FunFam" id="3.30.160.60:FF:000624">
    <property type="entry name" value="zinc finger protein 697"/>
    <property type="match status" value="1"/>
</dbReference>
<comment type="caution">
    <text evidence="10">The sequence shown here is derived from an EMBL/GenBank/DDBJ whole genome shotgun (WGS) entry which is preliminary data.</text>
</comment>
<dbReference type="FunFam" id="3.30.160.60:FF:000100">
    <property type="entry name" value="Zinc finger 45-like"/>
    <property type="match status" value="1"/>
</dbReference>
<keyword evidence="5" id="KW-0862">Zinc</keyword>
<dbReference type="EMBL" id="JAWDGP010005809">
    <property type="protein sequence ID" value="KAK3751690.1"/>
    <property type="molecule type" value="Genomic_DNA"/>
</dbReference>
<evidence type="ECO:0000256" key="2">
    <source>
        <dbReference type="ARBA" id="ARBA00022723"/>
    </source>
</evidence>
<dbReference type="PANTHER" id="PTHR24376">
    <property type="entry name" value="ZINC FINGER PROTEIN"/>
    <property type="match status" value="1"/>
</dbReference>
<evidence type="ECO:0000256" key="3">
    <source>
        <dbReference type="ARBA" id="ARBA00022737"/>
    </source>
</evidence>
<feature type="region of interest" description="Disordered" evidence="8">
    <location>
        <begin position="114"/>
        <end position="140"/>
    </location>
</feature>
<dbReference type="Proteomes" id="UP001283361">
    <property type="component" value="Unassembled WGS sequence"/>
</dbReference>
<protein>
    <recommendedName>
        <fullName evidence="9">C2H2-type domain-containing protein</fullName>
    </recommendedName>
</protein>
<reference evidence="10" key="1">
    <citation type="journal article" date="2023" name="G3 (Bethesda)">
        <title>A reference genome for the long-term kleptoplast-retaining sea slug Elysia crispata morphotype clarki.</title>
        <authorList>
            <person name="Eastman K.E."/>
            <person name="Pendleton A.L."/>
            <person name="Shaikh M.A."/>
            <person name="Suttiyut T."/>
            <person name="Ogas R."/>
            <person name="Tomko P."/>
            <person name="Gavelis G."/>
            <person name="Widhalm J.R."/>
            <person name="Wisecaver J.H."/>
        </authorList>
    </citation>
    <scope>NUCLEOTIDE SEQUENCE</scope>
    <source>
        <strain evidence="10">ECLA1</strain>
    </source>
</reference>